<dbReference type="PROSITE" id="PS50977">
    <property type="entry name" value="HTH_TETR_2"/>
    <property type="match status" value="1"/>
</dbReference>
<keyword evidence="8" id="KW-1185">Reference proteome</keyword>
<evidence type="ECO:0000256" key="1">
    <source>
        <dbReference type="ARBA" id="ARBA00022491"/>
    </source>
</evidence>
<evidence type="ECO:0000256" key="5">
    <source>
        <dbReference type="PROSITE-ProRule" id="PRU00335"/>
    </source>
</evidence>
<protein>
    <submittedName>
        <fullName evidence="7">TetR/AcrR family transcriptional regulator</fullName>
    </submittedName>
</protein>
<keyword evidence="3 5" id="KW-0238">DNA-binding</keyword>
<dbReference type="PANTHER" id="PTHR43479:SF22">
    <property type="entry name" value="TRANSCRIPTIONAL REGULATOR, TETR FAMILY"/>
    <property type="match status" value="1"/>
</dbReference>
<dbReference type="AlphaFoldDB" id="A0A941DWZ5"/>
<dbReference type="Proteomes" id="UP000675284">
    <property type="component" value="Unassembled WGS sequence"/>
</dbReference>
<dbReference type="InterPro" id="IPR001647">
    <property type="entry name" value="HTH_TetR"/>
</dbReference>
<dbReference type="Gene3D" id="1.10.357.10">
    <property type="entry name" value="Tetracycline Repressor, domain 2"/>
    <property type="match status" value="1"/>
</dbReference>
<comment type="caution">
    <text evidence="7">The sequence shown here is derived from an EMBL/GenBank/DDBJ whole genome shotgun (WGS) entry which is preliminary data.</text>
</comment>
<name>A0A941DWZ5_9BACI</name>
<dbReference type="Pfam" id="PF00440">
    <property type="entry name" value="TetR_N"/>
    <property type="match status" value="1"/>
</dbReference>
<dbReference type="FunFam" id="1.10.10.60:FF:000141">
    <property type="entry name" value="TetR family transcriptional regulator"/>
    <property type="match status" value="1"/>
</dbReference>
<keyword evidence="2" id="KW-0805">Transcription regulation</keyword>
<proteinExistence type="predicted"/>
<evidence type="ECO:0000256" key="3">
    <source>
        <dbReference type="ARBA" id="ARBA00023125"/>
    </source>
</evidence>
<dbReference type="InterPro" id="IPR023772">
    <property type="entry name" value="DNA-bd_HTH_TetR-type_CS"/>
</dbReference>
<dbReference type="SUPFAM" id="SSF46689">
    <property type="entry name" value="Homeodomain-like"/>
    <property type="match status" value="1"/>
</dbReference>
<evidence type="ECO:0000313" key="7">
    <source>
        <dbReference type="EMBL" id="MBR7797226.1"/>
    </source>
</evidence>
<dbReference type="EMBL" id="JAGSOT010000047">
    <property type="protein sequence ID" value="MBR7797226.1"/>
    <property type="molecule type" value="Genomic_DNA"/>
</dbReference>
<dbReference type="RefSeq" id="WP_026679910.1">
    <property type="nucleotide sequence ID" value="NZ_BAAACY010000008.1"/>
</dbReference>
<evidence type="ECO:0000256" key="4">
    <source>
        <dbReference type="ARBA" id="ARBA00023163"/>
    </source>
</evidence>
<accession>A0A941DWZ5</accession>
<dbReference type="GO" id="GO:0045892">
    <property type="term" value="P:negative regulation of DNA-templated transcription"/>
    <property type="evidence" value="ECO:0007669"/>
    <property type="project" value="UniProtKB-ARBA"/>
</dbReference>
<feature type="domain" description="HTH tetR-type" evidence="6">
    <location>
        <begin position="1"/>
        <end position="61"/>
    </location>
</feature>
<gene>
    <name evidence="7" type="ORF">KCX74_14400</name>
</gene>
<feature type="DNA-binding region" description="H-T-H motif" evidence="5">
    <location>
        <begin position="24"/>
        <end position="43"/>
    </location>
</feature>
<sequence>MAKEKQIVDAAKLLFQTKGFHYTSVQDILKHSGVSKGTFYNHFSSKSQLILSIIQEVDAKVEEQQKQLLIEGNIHSKQTLYSQLRVKHALYSSENILDLYNIALAENDEKLSQYMQENHYNELNWLAKRLIDVYGMEIEANAMDIATHFTGGLGYQMRYSNQMNLNTNNSSILDYNILRLEKNIEITKQAKQILFPFNFGNWNETEESIAWKIRNLLDQINHDINTREEKELIDFILEECEQHTPIRWSVCEGAVRQLHTIASSLPKKEQQYQEVVDLIVSQARKNNR</sequence>
<dbReference type="GO" id="GO:0003677">
    <property type="term" value="F:DNA binding"/>
    <property type="evidence" value="ECO:0007669"/>
    <property type="project" value="UniProtKB-UniRule"/>
</dbReference>
<dbReference type="InterPro" id="IPR050624">
    <property type="entry name" value="HTH-type_Tx_Regulator"/>
</dbReference>
<keyword evidence="4" id="KW-0804">Transcription</keyword>
<keyword evidence="1" id="KW-0678">Repressor</keyword>
<organism evidence="7 8">
    <name type="scientific">Virgibacillus salarius</name>
    <dbReference type="NCBI Taxonomy" id="447199"/>
    <lineage>
        <taxon>Bacteria</taxon>
        <taxon>Bacillati</taxon>
        <taxon>Bacillota</taxon>
        <taxon>Bacilli</taxon>
        <taxon>Bacillales</taxon>
        <taxon>Bacillaceae</taxon>
        <taxon>Virgibacillus</taxon>
    </lineage>
</organism>
<dbReference type="PANTHER" id="PTHR43479">
    <property type="entry name" value="ACREF/ENVCD OPERON REPRESSOR-RELATED"/>
    <property type="match status" value="1"/>
</dbReference>
<evidence type="ECO:0000259" key="6">
    <source>
        <dbReference type="PROSITE" id="PS50977"/>
    </source>
</evidence>
<evidence type="ECO:0000313" key="8">
    <source>
        <dbReference type="Proteomes" id="UP000675284"/>
    </source>
</evidence>
<dbReference type="InterPro" id="IPR009057">
    <property type="entry name" value="Homeodomain-like_sf"/>
</dbReference>
<reference evidence="7" key="1">
    <citation type="submission" date="2021-04" db="EMBL/GenBank/DDBJ databases">
        <title>Isolation and polyphasic classification of algal microorganism.</title>
        <authorList>
            <person name="Wang S."/>
        </authorList>
    </citation>
    <scope>NUCLEOTIDE SEQUENCE</scope>
    <source>
        <strain evidence="7">720a</strain>
    </source>
</reference>
<dbReference type="PROSITE" id="PS01081">
    <property type="entry name" value="HTH_TETR_1"/>
    <property type="match status" value="1"/>
</dbReference>
<evidence type="ECO:0000256" key="2">
    <source>
        <dbReference type="ARBA" id="ARBA00023015"/>
    </source>
</evidence>
<dbReference type="PRINTS" id="PR00455">
    <property type="entry name" value="HTHTETR"/>
</dbReference>